<dbReference type="EMBL" id="CP036274">
    <property type="protein sequence ID" value="QDU31732.1"/>
    <property type="molecule type" value="Genomic_DNA"/>
</dbReference>
<dbReference type="KEGG" id="aagg:ETAA8_68920"/>
<reference evidence="1 2" key="1">
    <citation type="submission" date="2019-02" db="EMBL/GenBank/DDBJ databases">
        <title>Deep-cultivation of Planctomycetes and their phenomic and genomic characterization uncovers novel biology.</title>
        <authorList>
            <person name="Wiegand S."/>
            <person name="Jogler M."/>
            <person name="Boedeker C."/>
            <person name="Pinto D."/>
            <person name="Vollmers J."/>
            <person name="Rivas-Marin E."/>
            <person name="Kohn T."/>
            <person name="Peeters S.H."/>
            <person name="Heuer A."/>
            <person name="Rast P."/>
            <person name="Oberbeckmann S."/>
            <person name="Bunk B."/>
            <person name="Jeske O."/>
            <person name="Meyerdierks A."/>
            <person name="Storesund J.E."/>
            <person name="Kallscheuer N."/>
            <person name="Luecker S."/>
            <person name="Lage O.M."/>
            <person name="Pohl T."/>
            <person name="Merkel B.J."/>
            <person name="Hornburger P."/>
            <person name="Mueller R.-W."/>
            <person name="Bruemmer F."/>
            <person name="Labrenz M."/>
            <person name="Spormann A.M."/>
            <person name="Op den Camp H."/>
            <person name="Overmann J."/>
            <person name="Amann R."/>
            <person name="Jetten M.S.M."/>
            <person name="Mascher T."/>
            <person name="Medema M.H."/>
            <person name="Devos D.P."/>
            <person name="Kaster A.-K."/>
            <person name="Ovreas L."/>
            <person name="Rohde M."/>
            <person name="Galperin M.Y."/>
            <person name="Jogler C."/>
        </authorList>
    </citation>
    <scope>NUCLEOTIDE SEQUENCE [LARGE SCALE GENOMIC DNA]</scope>
    <source>
        <strain evidence="1 2">ETA_A8</strain>
    </source>
</reference>
<accession>A0A517YNE2</accession>
<proteinExistence type="predicted"/>
<dbReference type="Proteomes" id="UP000315017">
    <property type="component" value="Chromosome"/>
</dbReference>
<keyword evidence="2" id="KW-1185">Reference proteome</keyword>
<sequence length="684" mass="75766">MRRIAMVVAVLFFFVAGAPLVVPHSQALAQVVPAFNAQPLAQPVYAQPILAQPQRNAEAEQVRGWYRDYLGREPGPELTAWVELLRGGMSPVDVQATILGSDEFFNSKGRDQQTFVLETLQAVTWNQPTATDLRQWTDRLTQLRGDRFALVREILMTNTASQPNGAAGTIVDLSTRLVAAAKLLGDTAAFELTGTLQGQQVSLRSQALYDATESFRRAVAQRNFRPETLDQELRVVERSFDAVQTSLSNPPGTAPSTASIARRVSTLLSDTRASLRLPTDPIYGGGYPQPLPGNPGGTGAIETQRLLAQIDSISRGTQSIIQMYQSRGNQDYTYNTTLRDLDTFAGQLDNFRLSVQRSSSGQRLQWELQQLQQQAARITPQLMQGQPPVFTRLYWQSVESGLLQLSDTLARSTGIPSGTVPGGNFPGGTPTNPGPIYRPNQDLLLAIDQAMAQSDAFLAGLTPFVFGIPEVPRLQRDVRTLKGHLAEVRQSVVQGDAQLASGEQMRLIKIDFDTAYTRWSTIVEGYKLINYTKLSPVGRSIDQIDLMLQQDKTYVDVARPVYGSRVEQLLRALNQDSAAAQTALQGLVSYTEQRAIQQSLAQLDSYSQTLANLQRDRIRTYDDQRRTVALMQRVAQNIDANTVRLEDRALALRDRDGQLRGAELRRSLERINGALNDLEREVNQ</sequence>
<protein>
    <submittedName>
        <fullName evidence="1">Uncharacterized protein</fullName>
    </submittedName>
</protein>
<dbReference type="OrthoDB" id="265657at2"/>
<organism evidence="1 2">
    <name type="scientific">Anatilimnocola aggregata</name>
    <dbReference type="NCBI Taxonomy" id="2528021"/>
    <lineage>
        <taxon>Bacteria</taxon>
        <taxon>Pseudomonadati</taxon>
        <taxon>Planctomycetota</taxon>
        <taxon>Planctomycetia</taxon>
        <taxon>Pirellulales</taxon>
        <taxon>Pirellulaceae</taxon>
        <taxon>Anatilimnocola</taxon>
    </lineage>
</organism>
<dbReference type="RefSeq" id="WP_145099342.1">
    <property type="nucleotide sequence ID" value="NZ_CP036274.1"/>
</dbReference>
<name>A0A517YNE2_9BACT</name>
<dbReference type="AlphaFoldDB" id="A0A517YNE2"/>
<evidence type="ECO:0000313" key="2">
    <source>
        <dbReference type="Proteomes" id="UP000315017"/>
    </source>
</evidence>
<evidence type="ECO:0000313" key="1">
    <source>
        <dbReference type="EMBL" id="QDU31732.1"/>
    </source>
</evidence>
<gene>
    <name evidence="1" type="ORF">ETAA8_68920</name>
</gene>